<keyword evidence="2 5" id="KW-0808">Transferase</keyword>
<feature type="domain" description="Phosphate acetyl/butaryl transferase" evidence="4">
    <location>
        <begin position="81"/>
        <end position="294"/>
    </location>
</feature>
<dbReference type="PIRSF" id="PIRSF000428">
    <property type="entry name" value="P_Ac_trans"/>
    <property type="match status" value="1"/>
</dbReference>
<dbReference type="RefSeq" id="WP_209364945.1">
    <property type="nucleotide sequence ID" value="NZ_CP046956.1"/>
</dbReference>
<dbReference type="Gene3D" id="3.40.718.10">
    <property type="entry name" value="Isopropylmalate Dehydrogenase"/>
    <property type="match status" value="1"/>
</dbReference>
<dbReference type="InterPro" id="IPR050500">
    <property type="entry name" value="Phos_Acetyltrans/Butyryltrans"/>
</dbReference>
<evidence type="ECO:0000313" key="5">
    <source>
        <dbReference type="EMBL" id="QTM99773.1"/>
    </source>
</evidence>
<dbReference type="PANTHER" id="PTHR43356">
    <property type="entry name" value="PHOSPHATE ACETYLTRANSFERASE"/>
    <property type="match status" value="1"/>
</dbReference>
<sequence>MKQLQDLLQTIPERKMPTVAVVQAADKEVLTAVMAGLDRQLCQFILYGDGSFIRNFFEEAGVDIQNGLRIVEATTSELAAKQAVKDVSHGDADVVMKGNIDTSILLKAVLNKQDGLRTDSVLSHVALFEVPGREDCILLTDAAMNIAPDLEIKTSIVRNAVHVAKSIGIDIPKVAALAAVEKVNAAMPATVDAARLSDMQKNGEIAGCLIDGPLAFDAAVSLEAAAQKNIESDIAGCADILLVPSIETGNALYKSFVYFAGANVAAVIAGARAPIVLTSRSDTAENKLYSLALALRTLQ</sequence>
<evidence type="ECO:0000256" key="3">
    <source>
        <dbReference type="ARBA" id="ARBA00023315"/>
    </source>
</evidence>
<dbReference type="GO" id="GO:0050182">
    <property type="term" value="F:phosphate butyryltransferase activity"/>
    <property type="evidence" value="ECO:0007669"/>
    <property type="project" value="UniProtKB-EC"/>
</dbReference>
<dbReference type="EC" id="2.3.1.19" evidence="5"/>
<dbReference type="PANTHER" id="PTHR43356:SF2">
    <property type="entry name" value="PHOSPHATE ACETYLTRANSFERASE"/>
    <property type="match status" value="1"/>
</dbReference>
<dbReference type="NCBIfam" id="NF006045">
    <property type="entry name" value="PRK08190.1"/>
    <property type="match status" value="1"/>
</dbReference>
<dbReference type="InterPro" id="IPR002505">
    <property type="entry name" value="PTA_PTB"/>
</dbReference>
<organism evidence="5 6">
    <name type="scientific">Sediminibacillus dalangtanensis</name>
    <dbReference type="NCBI Taxonomy" id="2729421"/>
    <lineage>
        <taxon>Bacteria</taxon>
        <taxon>Bacillati</taxon>
        <taxon>Bacillota</taxon>
        <taxon>Bacilli</taxon>
        <taxon>Bacillales</taxon>
        <taxon>Bacillaceae</taxon>
        <taxon>Sediminibacillus</taxon>
    </lineage>
</organism>
<gene>
    <name evidence="5" type="primary">yqiS</name>
    <name evidence="5" type="ORF">ERJ70_10970</name>
</gene>
<dbReference type="NCBIfam" id="NF005837">
    <property type="entry name" value="PRK07742.1"/>
    <property type="match status" value="1"/>
</dbReference>
<dbReference type="SUPFAM" id="SSF53659">
    <property type="entry name" value="Isocitrate/Isopropylmalate dehydrogenase-like"/>
    <property type="match status" value="1"/>
</dbReference>
<name>A0ABX7VTD0_9BACI</name>
<proteinExistence type="inferred from homology"/>
<comment type="similarity">
    <text evidence="1">Belongs to the phosphate acetyltransferase and butyryltransferase family.</text>
</comment>
<dbReference type="EMBL" id="CP046956">
    <property type="protein sequence ID" value="QTM99773.1"/>
    <property type="molecule type" value="Genomic_DNA"/>
</dbReference>
<reference evidence="5 6" key="1">
    <citation type="submission" date="2019-12" db="EMBL/GenBank/DDBJ databases">
        <title>The whole genome sequencing of a strain isolated from a Mars analog, Dalangtan Playa.</title>
        <authorList>
            <person name="Huang T."/>
        </authorList>
    </citation>
    <scope>NUCLEOTIDE SEQUENCE [LARGE SCALE GENOMIC DNA]</scope>
    <source>
        <strain evidence="5 6">DP4-553-S</strain>
    </source>
</reference>
<evidence type="ECO:0000259" key="4">
    <source>
        <dbReference type="Pfam" id="PF01515"/>
    </source>
</evidence>
<keyword evidence="6" id="KW-1185">Reference proteome</keyword>
<dbReference type="InterPro" id="IPR012147">
    <property type="entry name" value="P_Ac_Bu_trans"/>
</dbReference>
<keyword evidence="3 5" id="KW-0012">Acyltransferase</keyword>
<protein>
    <submittedName>
        <fullName evidence="5">Phosphate butyryltransferase</fullName>
        <ecNumber evidence="5">2.3.1.19</ecNumber>
    </submittedName>
</protein>
<dbReference type="Proteomes" id="UP000665043">
    <property type="component" value="Chromosome"/>
</dbReference>
<evidence type="ECO:0000256" key="2">
    <source>
        <dbReference type="ARBA" id="ARBA00022679"/>
    </source>
</evidence>
<dbReference type="Pfam" id="PF01515">
    <property type="entry name" value="PTA_PTB"/>
    <property type="match status" value="1"/>
</dbReference>
<evidence type="ECO:0000313" key="6">
    <source>
        <dbReference type="Proteomes" id="UP000665043"/>
    </source>
</evidence>
<accession>A0ABX7VTD0</accession>
<evidence type="ECO:0000256" key="1">
    <source>
        <dbReference type="ARBA" id="ARBA00005656"/>
    </source>
</evidence>